<feature type="transmembrane region" description="Helical" evidence="1">
    <location>
        <begin position="39"/>
        <end position="67"/>
    </location>
</feature>
<evidence type="ECO:0000313" key="3">
    <source>
        <dbReference type="Proteomes" id="UP000515917"/>
    </source>
</evidence>
<organism evidence="2 3">
    <name type="scientific">Iodobacter fluviatilis</name>
    <dbReference type="NCBI Taxonomy" id="537"/>
    <lineage>
        <taxon>Bacteria</taxon>
        <taxon>Pseudomonadati</taxon>
        <taxon>Pseudomonadota</taxon>
        <taxon>Betaproteobacteria</taxon>
        <taxon>Neisseriales</taxon>
        <taxon>Chitinibacteraceae</taxon>
        <taxon>Iodobacter</taxon>
    </lineage>
</organism>
<evidence type="ECO:0008006" key="4">
    <source>
        <dbReference type="Google" id="ProtNLM"/>
    </source>
</evidence>
<feature type="transmembrane region" description="Helical" evidence="1">
    <location>
        <begin position="154"/>
        <end position="175"/>
    </location>
</feature>
<reference evidence="2 3" key="1">
    <citation type="submission" date="2018-01" db="EMBL/GenBank/DDBJ databases">
        <title>Genome sequence of Iodobacter sp. strain PCH194 isolated from Indian Trans-Himalaya.</title>
        <authorList>
            <person name="Kumar V."/>
            <person name="Thakur V."/>
            <person name="Kumar S."/>
            <person name="Singh D."/>
        </authorList>
    </citation>
    <scope>NUCLEOTIDE SEQUENCE [LARGE SCALE GENOMIC DNA]</scope>
    <source>
        <strain evidence="2 3">PCH194</strain>
    </source>
</reference>
<accession>A0A7G3G9T6</accession>
<dbReference type="EMBL" id="CP025781">
    <property type="protein sequence ID" value="QBC43515.1"/>
    <property type="molecule type" value="Genomic_DNA"/>
</dbReference>
<protein>
    <recommendedName>
        <fullName evidence="4">Transmembrane protein</fullName>
    </recommendedName>
</protein>
<dbReference type="RefSeq" id="WP_130106094.1">
    <property type="nucleotide sequence ID" value="NZ_CP025781.1"/>
</dbReference>
<evidence type="ECO:0000313" key="2">
    <source>
        <dbReference type="EMBL" id="QBC43515.1"/>
    </source>
</evidence>
<gene>
    <name evidence="2" type="ORF">C1H71_08170</name>
</gene>
<evidence type="ECO:0000256" key="1">
    <source>
        <dbReference type="SAM" id="Phobius"/>
    </source>
</evidence>
<keyword evidence="1" id="KW-0812">Transmembrane</keyword>
<keyword evidence="1" id="KW-1133">Transmembrane helix</keyword>
<keyword evidence="3" id="KW-1185">Reference proteome</keyword>
<dbReference type="Proteomes" id="UP000515917">
    <property type="component" value="Chromosome"/>
</dbReference>
<keyword evidence="1" id="KW-0472">Membrane</keyword>
<dbReference type="NCBIfam" id="NF041043">
    <property type="entry name" value="BPSS1780_fam"/>
    <property type="match status" value="1"/>
</dbReference>
<name>A0A7G3G9T6_9NEIS</name>
<dbReference type="KEGG" id="ifl:C1H71_08170"/>
<feature type="transmembrane region" description="Helical" evidence="1">
    <location>
        <begin position="104"/>
        <end position="125"/>
    </location>
</feature>
<feature type="transmembrane region" description="Helical" evidence="1">
    <location>
        <begin position="195"/>
        <end position="224"/>
    </location>
</feature>
<proteinExistence type="predicted"/>
<sequence length="252" mass="27449">MDKDTVIDLVPEPRHLKAGRGWQWYVQGFTLFRHQPGMWIVLALQFLVLALLASVLPAVVAIAYTLVSPVLSAGLFLAAKQCDLGNKVGPLDLFAAFKADVKPLLRIGFINVLAVLLVTALLSLLGSQSSLADIAPGTLPTPEQMKSLYLHTSLNLMLMTPMICAVWFAPALVLFEGYTPLEAMKLSFIGVCRNWQAFLVSGLITIVLCVFSAFTLMLGFLVVLPVMMLMQYVAYQEIFEVTPIGIDGASAC</sequence>
<dbReference type="AlphaFoldDB" id="A0A7G3G9T6"/>
<dbReference type="InterPro" id="IPR047798">
    <property type="entry name" value="BPSS1780-like"/>
</dbReference>